<evidence type="ECO:0000259" key="4">
    <source>
        <dbReference type="PROSITE" id="PS51387"/>
    </source>
</evidence>
<comment type="similarity">
    <text evidence="1">Belongs to the FAD-binding oxidoreductase/transferase type 4 family.</text>
</comment>
<dbReference type="SUPFAM" id="SSF55103">
    <property type="entry name" value="FAD-linked oxidases, C-terminal domain"/>
    <property type="match status" value="1"/>
</dbReference>
<feature type="domain" description="FAD-binding PCMH-type" evidence="4">
    <location>
        <begin position="52"/>
        <end position="231"/>
    </location>
</feature>
<dbReference type="EMBL" id="JAROCF010000001">
    <property type="protein sequence ID" value="MDN4615507.1"/>
    <property type="molecule type" value="Genomic_DNA"/>
</dbReference>
<dbReference type="Pfam" id="PF02913">
    <property type="entry name" value="FAD-oxidase_C"/>
    <property type="match status" value="1"/>
</dbReference>
<proteinExistence type="inferred from homology"/>
<protein>
    <submittedName>
        <fullName evidence="5">FAD-binding oxidoreductase</fullName>
    </submittedName>
</protein>
<keyword evidence="3" id="KW-0274">FAD</keyword>
<dbReference type="InterPro" id="IPR016164">
    <property type="entry name" value="FAD-linked_Oxase-like_C"/>
</dbReference>
<comment type="caution">
    <text evidence="5">The sequence shown here is derived from an EMBL/GenBank/DDBJ whole genome shotgun (WGS) entry which is preliminary data.</text>
</comment>
<dbReference type="InterPro" id="IPR004113">
    <property type="entry name" value="FAD-bd_oxidored_4_C"/>
</dbReference>
<accession>A0ABT8KEA7</accession>
<dbReference type="Gene3D" id="3.30.300.330">
    <property type="match status" value="1"/>
</dbReference>
<dbReference type="InterPro" id="IPR016169">
    <property type="entry name" value="FAD-bd_PCMH_sub2"/>
</dbReference>
<evidence type="ECO:0000256" key="2">
    <source>
        <dbReference type="ARBA" id="ARBA00022630"/>
    </source>
</evidence>
<dbReference type="InterPro" id="IPR016171">
    <property type="entry name" value="Vanillyl_alc_oxidase_C-sub2"/>
</dbReference>
<gene>
    <name evidence="5" type="ORF">P5G50_13715</name>
</gene>
<dbReference type="SUPFAM" id="SSF56176">
    <property type="entry name" value="FAD-binding/transporter-associated domain-like"/>
    <property type="match status" value="1"/>
</dbReference>
<dbReference type="InterPro" id="IPR016166">
    <property type="entry name" value="FAD-bd_PCMH"/>
</dbReference>
<dbReference type="Proteomes" id="UP001174208">
    <property type="component" value="Unassembled WGS sequence"/>
</dbReference>
<dbReference type="Gene3D" id="1.10.45.10">
    <property type="entry name" value="Vanillyl-alcohol Oxidase, Chain A, domain 4"/>
    <property type="match status" value="1"/>
</dbReference>
<keyword evidence="2" id="KW-0285">Flavoprotein</keyword>
<organism evidence="5 6">
    <name type="scientific">Leifsonia williamsii</name>
    <dbReference type="NCBI Taxonomy" id="3035919"/>
    <lineage>
        <taxon>Bacteria</taxon>
        <taxon>Bacillati</taxon>
        <taxon>Actinomycetota</taxon>
        <taxon>Actinomycetes</taxon>
        <taxon>Micrococcales</taxon>
        <taxon>Microbacteriaceae</taxon>
        <taxon>Leifsonia</taxon>
    </lineage>
</organism>
<evidence type="ECO:0000256" key="1">
    <source>
        <dbReference type="ARBA" id="ARBA00008000"/>
    </source>
</evidence>
<reference evidence="5" key="1">
    <citation type="submission" date="2023-06" db="EMBL/GenBank/DDBJ databases">
        <title>MT1 and MT2 Draft Genomes of Novel Species.</title>
        <authorList>
            <person name="Venkateswaran K."/>
        </authorList>
    </citation>
    <scope>NUCLEOTIDE SEQUENCE</scope>
    <source>
        <strain evidence="5">F6_8S_P_1B</strain>
    </source>
</reference>
<keyword evidence="6" id="KW-1185">Reference proteome</keyword>
<dbReference type="InterPro" id="IPR006094">
    <property type="entry name" value="Oxid_FAD_bind_N"/>
</dbReference>
<dbReference type="PANTHER" id="PTHR46568:SF1">
    <property type="entry name" value="ALKYLDIHYDROXYACETONEPHOSPHATE SYNTHASE, PEROXISOMAL"/>
    <property type="match status" value="1"/>
</dbReference>
<dbReference type="Gene3D" id="3.30.465.10">
    <property type="match status" value="1"/>
</dbReference>
<dbReference type="InterPro" id="IPR025650">
    <property type="entry name" value="Alkyl-DHAP_Synthase"/>
</dbReference>
<evidence type="ECO:0000256" key="3">
    <source>
        <dbReference type="ARBA" id="ARBA00022827"/>
    </source>
</evidence>
<dbReference type="PROSITE" id="PS51387">
    <property type="entry name" value="FAD_PCMH"/>
    <property type="match status" value="1"/>
</dbReference>
<evidence type="ECO:0000313" key="6">
    <source>
        <dbReference type="Proteomes" id="UP001174208"/>
    </source>
</evidence>
<dbReference type="Pfam" id="PF01565">
    <property type="entry name" value="FAD_binding_4"/>
    <property type="match status" value="1"/>
</dbReference>
<dbReference type="PANTHER" id="PTHR46568">
    <property type="entry name" value="ALKYLDIHYDROXYACETONEPHOSPHATE SYNTHASE, PEROXISOMAL"/>
    <property type="match status" value="1"/>
</dbReference>
<dbReference type="InterPro" id="IPR036318">
    <property type="entry name" value="FAD-bd_PCMH-like_sf"/>
</dbReference>
<dbReference type="RefSeq" id="WP_301208291.1">
    <property type="nucleotide sequence ID" value="NZ_JAROCF010000001.1"/>
</dbReference>
<name>A0ABT8KEA7_9MICO</name>
<evidence type="ECO:0000313" key="5">
    <source>
        <dbReference type="EMBL" id="MDN4615507.1"/>
    </source>
</evidence>
<sequence length="494" mass="54607">MPASRSALSREQIAERLTALLGAAQVDTDEAALREASVDRFKKYTAVHGIFDGPFPAAIAYPRSTDDVSTVLRFADENRVAVVPRTGRTATEGGLETVIADSIVLDGSRMDAVLSVNETDLMVTVQCGVPLQRLEDELRERGLTTGHSPQSKPLAQYGGLTATRSIGQFSTLYGGIEDMVVGLEAVLADGTITRIKNVPRRAAGPDLRHLVIGNEGALFFITEVTVKVFRFQPENYRFFGFLTDDFAAGVDALRELIAEGYRPSVCRLYSPEDARQHFADVSDGKNVVVLVAEGPRRLADATADAIEELFTEPLFQRVPDERIRTWFDQLNWGQDKIDAEKRQMLETNHLGYTTEVSIDWSRVDALYTAVMDRIRTTFDRAADLTMLGAHSSHSYQTGTNLYFVYDYDIRCEPRDEIELYHKPLNAIIVEEALRLGGSMVHHHGIGKYRTDWTAEEHGSAYELLVRLKAALDPNGIMNPGTILPLAAAPEGADA</sequence>